<dbReference type="InterPro" id="IPR046791">
    <property type="entry name" value="Polycystin_dom"/>
</dbReference>
<dbReference type="GO" id="GO:0050982">
    <property type="term" value="P:detection of mechanical stimulus"/>
    <property type="evidence" value="ECO:0007669"/>
    <property type="project" value="TreeGrafter"/>
</dbReference>
<reference evidence="12 13" key="1">
    <citation type="submission" date="2018-11" db="EMBL/GenBank/DDBJ databases">
        <title>Haplotype-resolved cattle genomes.</title>
        <authorList>
            <person name="Low W.Y."/>
            <person name="Tearle R."/>
            <person name="Bickhart D.M."/>
            <person name="Rosen B.D."/>
            <person name="Koren S."/>
            <person name="Rhie A."/>
            <person name="Hiendleder S."/>
            <person name="Phillippy A.M."/>
            <person name="Smith T.P.L."/>
            <person name="Williams J.L."/>
        </authorList>
    </citation>
    <scope>NUCLEOTIDE SEQUENCE [LARGE SCALE GENOMIC DNA]</scope>
</reference>
<feature type="transmembrane region" description="Helical" evidence="9">
    <location>
        <begin position="229"/>
        <end position="250"/>
    </location>
</feature>
<dbReference type="InterPro" id="IPR013122">
    <property type="entry name" value="PKD1_2_channel"/>
</dbReference>
<feature type="domain" description="Polycystin" evidence="11">
    <location>
        <begin position="29"/>
        <end position="224"/>
    </location>
</feature>
<comment type="subcellular location">
    <subcellularLocation>
        <location evidence="1">Membrane</location>
        <topology evidence="1">Multi-pass membrane protein</topology>
    </subcellularLocation>
</comment>
<keyword evidence="7" id="KW-0407">Ion channel</keyword>
<feature type="domain" description="Polycystin cation channel PKD1/PKD2" evidence="10">
    <location>
        <begin position="362"/>
        <end position="410"/>
    </location>
</feature>
<name>A0A4W2FL90_BOBOX</name>
<gene>
    <name evidence="12" type="primary">PKD2L2</name>
</gene>
<dbReference type="Pfam" id="PF20519">
    <property type="entry name" value="Polycystin_dom"/>
    <property type="match status" value="1"/>
</dbReference>
<dbReference type="GO" id="GO:0016020">
    <property type="term" value="C:membrane"/>
    <property type="evidence" value="ECO:0007669"/>
    <property type="project" value="UniProtKB-SubCell"/>
</dbReference>
<feature type="transmembrane region" description="Helical" evidence="9">
    <location>
        <begin position="382"/>
        <end position="403"/>
    </location>
</feature>
<feature type="disulfide bond" evidence="8">
    <location>
        <begin position="93"/>
        <end position="106"/>
    </location>
</feature>
<feature type="binding site" evidence="7">
    <location>
        <position position="506"/>
    </location>
    <ligand>
        <name>Ca(2+)</name>
        <dbReference type="ChEBI" id="CHEBI:29108"/>
        <label>2</label>
    </ligand>
</feature>
<reference evidence="12" key="2">
    <citation type="submission" date="2025-08" db="UniProtKB">
        <authorList>
            <consortium name="Ensembl"/>
        </authorList>
    </citation>
    <scope>IDENTIFICATION</scope>
</reference>
<feature type="binding site" evidence="7">
    <location>
        <position position="497"/>
    </location>
    <ligand>
        <name>Ca(2+)</name>
        <dbReference type="ChEBI" id="CHEBI:29108"/>
        <label>2</label>
    </ligand>
</feature>
<keyword evidence="7" id="KW-0106">Calcium</keyword>
<dbReference type="GO" id="GO:0005262">
    <property type="term" value="F:calcium channel activity"/>
    <property type="evidence" value="ECO:0007669"/>
    <property type="project" value="UniProtKB-KW"/>
</dbReference>
<sequence length="540" mass="64369">MVNPHMYYLNKVMSSLFLDTSVAGEERTNFKSIRSITDFWKFMEGPLLDGLYWDSWYNNENLYDLKNSSRIYYENILLGLPRVRQLKVRNGTCKVHSFFRSLMDECYDKYTSKNEDTADFGLKQHTEWKYSSPRTNSPWHWGFVGVYQNGGYIFTLSKSKSETLNKFINLRMNSWITRGTRVIFIDFSVYNANVNLFCIIRLVAEFPATGGILTSWQFYSVKLLRYVSFYDYFIASCEIIFCIFIIVFTIQEIKKLKEFKFAYFKSIWNWLELLLLVLCFSTVFFSLYSNMQIYRMIGRLLRNTEKYSDFYFLAYWHIYYNNIIAITIFFAWIKIFKFISFNKTMSQLSSTLSRSLSINIFSILGDFNFAGIQQANRILGPIYFITFIFFVFFVLLNMFLAIINDTYSEVKADYSIGRRPDFQLGKMIKKSYNNALEKLKLKKPETDEDKKRPEIEKNIKVAAHAFPLTLQEIQSAEQMKKWKERLEKKYYSTEIQDDYQTVTQQEFRDLFLYAVELEKELHYVSLKLNRVMRKVSALQY</sequence>
<keyword evidence="6" id="KW-0325">Glycoprotein</keyword>
<keyword evidence="7" id="KW-0813">Transport</keyword>
<comment type="similarity">
    <text evidence="2">Belongs to the polycystin family.</text>
</comment>
<feature type="transmembrane region" description="Helical" evidence="9">
    <location>
        <begin position="270"/>
        <end position="289"/>
    </location>
</feature>
<dbReference type="PANTHER" id="PTHR10877:SF47">
    <property type="entry name" value="POLYCYSTIN-2-LIKE PROTEIN 2"/>
    <property type="match status" value="1"/>
</dbReference>
<evidence type="ECO:0000256" key="5">
    <source>
        <dbReference type="ARBA" id="ARBA00023136"/>
    </source>
</evidence>
<accession>A0A4W2FL90</accession>
<dbReference type="Pfam" id="PF08016">
    <property type="entry name" value="PKD_channel"/>
    <property type="match status" value="2"/>
</dbReference>
<evidence type="ECO:0000256" key="7">
    <source>
        <dbReference type="PIRSR" id="PIRSR603915-1"/>
    </source>
</evidence>
<evidence type="ECO:0000256" key="8">
    <source>
        <dbReference type="PIRSR" id="PIRSR603915-2"/>
    </source>
</evidence>
<keyword evidence="7" id="KW-0479">Metal-binding</keyword>
<evidence type="ECO:0000259" key="10">
    <source>
        <dbReference type="Pfam" id="PF08016"/>
    </source>
</evidence>
<evidence type="ECO:0000313" key="12">
    <source>
        <dbReference type="Ensembl" id="ENSBIXP00005006148.1"/>
    </source>
</evidence>
<dbReference type="InterPro" id="IPR051223">
    <property type="entry name" value="Polycystin"/>
</dbReference>
<evidence type="ECO:0000256" key="9">
    <source>
        <dbReference type="SAM" id="Phobius"/>
    </source>
</evidence>
<evidence type="ECO:0000313" key="13">
    <source>
        <dbReference type="Proteomes" id="UP000429181"/>
    </source>
</evidence>
<evidence type="ECO:0000256" key="6">
    <source>
        <dbReference type="ARBA" id="ARBA00023180"/>
    </source>
</evidence>
<dbReference type="GO" id="GO:0005509">
    <property type="term" value="F:calcium ion binding"/>
    <property type="evidence" value="ECO:0007669"/>
    <property type="project" value="InterPro"/>
</dbReference>
<feature type="transmembrane region" description="Helical" evidence="9">
    <location>
        <begin position="310"/>
        <end position="332"/>
    </location>
</feature>
<organism evidence="12 13">
    <name type="scientific">Bos indicus x Bos taurus</name>
    <name type="common">Hybrid cattle</name>
    <dbReference type="NCBI Taxonomy" id="30522"/>
    <lineage>
        <taxon>Eukaryota</taxon>
        <taxon>Metazoa</taxon>
        <taxon>Chordata</taxon>
        <taxon>Craniata</taxon>
        <taxon>Vertebrata</taxon>
        <taxon>Euteleostomi</taxon>
        <taxon>Mammalia</taxon>
        <taxon>Eutheria</taxon>
        <taxon>Laurasiatheria</taxon>
        <taxon>Artiodactyla</taxon>
        <taxon>Ruminantia</taxon>
        <taxon>Pecora</taxon>
        <taxon>Bovidae</taxon>
        <taxon>Bovinae</taxon>
        <taxon>Bos</taxon>
    </lineage>
</organism>
<keyword evidence="7" id="KW-0406">Ion transport</keyword>
<dbReference type="InterPro" id="IPR003915">
    <property type="entry name" value="PKD_2"/>
</dbReference>
<keyword evidence="7" id="KW-0109">Calcium transport</keyword>
<keyword evidence="3 9" id="KW-0812">Transmembrane</keyword>
<proteinExistence type="inferred from homology"/>
<dbReference type="PRINTS" id="PR01433">
    <property type="entry name" value="POLYCYSTIN2"/>
</dbReference>
<dbReference type="Ensembl" id="ENSBIXT00005004948.1">
    <property type="protein sequence ID" value="ENSBIXP00005006148.1"/>
    <property type="gene ID" value="ENSBIXG00005011790.1"/>
</dbReference>
<evidence type="ECO:0000256" key="1">
    <source>
        <dbReference type="ARBA" id="ARBA00004141"/>
    </source>
</evidence>
<feature type="domain" description="Polycystin cation channel PKD1/PKD2" evidence="10">
    <location>
        <begin position="225"/>
        <end position="356"/>
    </location>
</feature>
<evidence type="ECO:0000256" key="3">
    <source>
        <dbReference type="ARBA" id="ARBA00022692"/>
    </source>
</evidence>
<evidence type="ECO:0000259" key="11">
    <source>
        <dbReference type="Pfam" id="PF20519"/>
    </source>
</evidence>
<dbReference type="GeneTree" id="ENSGT00940000161122"/>
<dbReference type="PANTHER" id="PTHR10877">
    <property type="entry name" value="POLYCYSTIN FAMILY MEMBER"/>
    <property type="match status" value="1"/>
</dbReference>
<dbReference type="Proteomes" id="UP000429181">
    <property type="component" value="Chromosome 7"/>
</dbReference>
<protein>
    <submittedName>
        <fullName evidence="12">Polycystin 2 like 2, transient receptor potential cation channel</fullName>
    </submittedName>
</protein>
<evidence type="ECO:0000256" key="2">
    <source>
        <dbReference type="ARBA" id="ARBA00007200"/>
    </source>
</evidence>
<keyword evidence="5 9" id="KW-0472">Membrane</keyword>
<evidence type="ECO:0000256" key="4">
    <source>
        <dbReference type="ARBA" id="ARBA00022989"/>
    </source>
</evidence>
<dbReference type="AlphaFoldDB" id="A0A4W2FL90"/>
<keyword evidence="7" id="KW-0107">Calcium channel</keyword>
<keyword evidence="4 9" id="KW-1133">Transmembrane helix</keyword>